<dbReference type="InterPro" id="IPR013187">
    <property type="entry name" value="F-box-assoc_dom_typ3"/>
</dbReference>
<feature type="non-terminal residue" evidence="2">
    <location>
        <position position="1"/>
    </location>
</feature>
<comment type="caution">
    <text evidence="2">The sequence shown here is derived from an EMBL/GenBank/DDBJ whole genome shotgun (WGS) entry which is preliminary data.</text>
</comment>
<dbReference type="Pfam" id="PF08268">
    <property type="entry name" value="FBA_3"/>
    <property type="match status" value="1"/>
</dbReference>
<dbReference type="Gene3D" id="1.20.1280.50">
    <property type="match status" value="1"/>
</dbReference>
<dbReference type="InterPro" id="IPR001810">
    <property type="entry name" value="F-box_dom"/>
</dbReference>
<dbReference type="SMART" id="SM00256">
    <property type="entry name" value="FBOX"/>
    <property type="match status" value="1"/>
</dbReference>
<dbReference type="PANTHER" id="PTHR31672">
    <property type="entry name" value="BNACNNG10540D PROTEIN"/>
    <property type="match status" value="1"/>
</dbReference>
<dbReference type="PANTHER" id="PTHR31672:SF13">
    <property type="entry name" value="F-BOX PROTEIN CPR30-LIKE"/>
    <property type="match status" value="1"/>
</dbReference>
<dbReference type="InterPro" id="IPR017451">
    <property type="entry name" value="F-box-assoc_interact_dom"/>
</dbReference>
<organism evidence="2 3">
    <name type="scientific">Eragrostis curvula</name>
    <name type="common">weeping love grass</name>
    <dbReference type="NCBI Taxonomy" id="38414"/>
    <lineage>
        <taxon>Eukaryota</taxon>
        <taxon>Viridiplantae</taxon>
        <taxon>Streptophyta</taxon>
        <taxon>Embryophyta</taxon>
        <taxon>Tracheophyta</taxon>
        <taxon>Spermatophyta</taxon>
        <taxon>Magnoliopsida</taxon>
        <taxon>Liliopsida</taxon>
        <taxon>Poales</taxon>
        <taxon>Poaceae</taxon>
        <taxon>PACMAD clade</taxon>
        <taxon>Chloridoideae</taxon>
        <taxon>Eragrostideae</taxon>
        <taxon>Eragrostidinae</taxon>
        <taxon>Eragrostis</taxon>
    </lineage>
</organism>
<dbReference type="Gramene" id="TVU13976">
    <property type="protein sequence ID" value="TVU13976"/>
    <property type="gene ID" value="EJB05_37416"/>
</dbReference>
<proteinExistence type="predicted"/>
<dbReference type="InterPro" id="IPR036047">
    <property type="entry name" value="F-box-like_dom_sf"/>
</dbReference>
<name>A0A5J9TRI1_9POAL</name>
<dbReference type="Pfam" id="PF12937">
    <property type="entry name" value="F-box-like"/>
    <property type="match status" value="1"/>
</dbReference>
<evidence type="ECO:0000313" key="2">
    <source>
        <dbReference type="EMBL" id="TVU13976.1"/>
    </source>
</evidence>
<evidence type="ECO:0000313" key="3">
    <source>
        <dbReference type="Proteomes" id="UP000324897"/>
    </source>
</evidence>
<dbReference type="InterPro" id="IPR050796">
    <property type="entry name" value="SCF_F-box_component"/>
</dbReference>
<dbReference type="AlphaFoldDB" id="A0A5J9TRI1"/>
<dbReference type="Proteomes" id="UP000324897">
    <property type="component" value="Unassembled WGS sequence"/>
</dbReference>
<feature type="domain" description="F-box" evidence="1">
    <location>
        <begin position="24"/>
        <end position="65"/>
    </location>
</feature>
<keyword evidence="3" id="KW-1185">Reference proteome</keyword>
<protein>
    <recommendedName>
        <fullName evidence="1">F-box domain-containing protein</fullName>
    </recommendedName>
</protein>
<sequence length="436" mass="48779">MTTPERPGKRCRRNSKSPAAVTNIPDDVLISHVFWRLPVDSLVSVKFVCRSWRAAIEDPGFVRRHLKLSCARRPPSFLVVPRAEDANNASVSEDVSFHRLLLDEKRAPETADVELVFETAVAMANAVVPTHCDGLVALATATEQVFVCNPATREFVALPPGSRDVRPIKDRAPAAALGYDASRDRYVVARYFYREYRPFKDADGKGWLDFEIGHEVFTLGGDVSEGSWELTDDPPHAIGPARPICTRDAIYWCTEHLKPNALLRFSLRDRAFDVVPCPPGENFRHGVDHVTELSGKLCYVRTDTVRDTAFDVWVADDDGPRPEWHLRCRVDFDDYGPDIGSEILLPVAAAGHEMLIAADHSKLYSYDARYRSVRKVVDMEKELKYARADGTEFPDSDDEDEQDLAGLVHHVVPYVESLVPISNRTKQKPGGGTLVL</sequence>
<dbReference type="OrthoDB" id="680142at2759"/>
<dbReference type="SUPFAM" id="SSF81383">
    <property type="entry name" value="F-box domain"/>
    <property type="match status" value="1"/>
</dbReference>
<dbReference type="EMBL" id="RWGY01000031">
    <property type="protein sequence ID" value="TVU13976.1"/>
    <property type="molecule type" value="Genomic_DNA"/>
</dbReference>
<evidence type="ECO:0000259" key="1">
    <source>
        <dbReference type="SMART" id="SM00256"/>
    </source>
</evidence>
<gene>
    <name evidence="2" type="ORF">EJB05_37416</name>
</gene>
<dbReference type="NCBIfam" id="TIGR01640">
    <property type="entry name" value="F_box_assoc_1"/>
    <property type="match status" value="1"/>
</dbReference>
<accession>A0A5J9TRI1</accession>
<reference evidence="2 3" key="1">
    <citation type="journal article" date="2019" name="Sci. Rep.">
        <title>A high-quality genome of Eragrostis curvula grass provides insights into Poaceae evolution and supports new strategies to enhance forage quality.</title>
        <authorList>
            <person name="Carballo J."/>
            <person name="Santos B.A.C.M."/>
            <person name="Zappacosta D."/>
            <person name="Garbus I."/>
            <person name="Selva J.P."/>
            <person name="Gallo C.A."/>
            <person name="Diaz A."/>
            <person name="Albertini E."/>
            <person name="Caccamo M."/>
            <person name="Echenique V."/>
        </authorList>
    </citation>
    <scope>NUCLEOTIDE SEQUENCE [LARGE SCALE GENOMIC DNA]</scope>
    <source>
        <strain evidence="3">cv. Victoria</strain>
        <tissue evidence="2">Leaf</tissue>
    </source>
</reference>